<dbReference type="Pfam" id="PF00072">
    <property type="entry name" value="Response_reg"/>
    <property type="match status" value="1"/>
</dbReference>
<evidence type="ECO:0000313" key="5">
    <source>
        <dbReference type="Proteomes" id="UP000635565"/>
    </source>
</evidence>
<dbReference type="PANTHER" id="PTHR44591:SF3">
    <property type="entry name" value="RESPONSE REGULATORY DOMAIN-CONTAINING PROTEIN"/>
    <property type="match status" value="1"/>
</dbReference>
<dbReference type="SMART" id="SM00448">
    <property type="entry name" value="REC"/>
    <property type="match status" value="1"/>
</dbReference>
<comment type="caution">
    <text evidence="4">The sequence shown here is derived from an EMBL/GenBank/DDBJ whole genome shotgun (WGS) entry which is preliminary data.</text>
</comment>
<dbReference type="InterPro" id="IPR050595">
    <property type="entry name" value="Bact_response_regulator"/>
</dbReference>
<organism evidence="4 5">
    <name type="scientific">Dictyobacter formicarum</name>
    <dbReference type="NCBI Taxonomy" id="2778368"/>
    <lineage>
        <taxon>Bacteria</taxon>
        <taxon>Bacillati</taxon>
        <taxon>Chloroflexota</taxon>
        <taxon>Ktedonobacteria</taxon>
        <taxon>Ktedonobacterales</taxon>
        <taxon>Dictyobacteraceae</taxon>
        <taxon>Dictyobacter</taxon>
    </lineage>
</organism>
<evidence type="ECO:0000313" key="4">
    <source>
        <dbReference type="EMBL" id="GHO84025.1"/>
    </source>
</evidence>
<feature type="modified residue" description="4-aspartylphosphate" evidence="2">
    <location>
        <position position="65"/>
    </location>
</feature>
<proteinExistence type="predicted"/>
<dbReference type="PROSITE" id="PS50110">
    <property type="entry name" value="RESPONSE_REGULATORY"/>
    <property type="match status" value="1"/>
</dbReference>
<evidence type="ECO:0000256" key="1">
    <source>
        <dbReference type="ARBA" id="ARBA00022553"/>
    </source>
</evidence>
<dbReference type="PANTHER" id="PTHR44591">
    <property type="entry name" value="STRESS RESPONSE REGULATOR PROTEIN 1"/>
    <property type="match status" value="1"/>
</dbReference>
<name>A0ABQ3VDI7_9CHLR</name>
<sequence>MPPNHTSKQPHDNKTILVIEDDGSVGSSLVQIIVEETQHLAFLVTDPAQALQVFEDLLPDLLVIDYHLPHMNGIQLYDFLQQRREFKHVPTIIISAALPEEDVTTHHLFALNKPFDIDDLLSAIHDFLDTPD</sequence>
<dbReference type="EMBL" id="BNJJ01000005">
    <property type="protein sequence ID" value="GHO84025.1"/>
    <property type="molecule type" value="Genomic_DNA"/>
</dbReference>
<dbReference type="InterPro" id="IPR001789">
    <property type="entry name" value="Sig_transdc_resp-reg_receiver"/>
</dbReference>
<gene>
    <name evidence="4" type="ORF">KSZ_20310</name>
</gene>
<evidence type="ECO:0000256" key="2">
    <source>
        <dbReference type="PROSITE-ProRule" id="PRU00169"/>
    </source>
</evidence>
<keyword evidence="1 2" id="KW-0597">Phosphoprotein</keyword>
<evidence type="ECO:0000259" key="3">
    <source>
        <dbReference type="PROSITE" id="PS50110"/>
    </source>
</evidence>
<dbReference type="InterPro" id="IPR011006">
    <property type="entry name" value="CheY-like_superfamily"/>
</dbReference>
<dbReference type="Proteomes" id="UP000635565">
    <property type="component" value="Unassembled WGS sequence"/>
</dbReference>
<accession>A0ABQ3VDI7</accession>
<feature type="domain" description="Response regulatory" evidence="3">
    <location>
        <begin position="15"/>
        <end position="128"/>
    </location>
</feature>
<keyword evidence="5" id="KW-1185">Reference proteome</keyword>
<dbReference type="RefSeq" id="WP_201361675.1">
    <property type="nucleotide sequence ID" value="NZ_BNJJ01000005.1"/>
</dbReference>
<reference evidence="4 5" key="1">
    <citation type="journal article" date="2021" name="Int. J. Syst. Evol. Microbiol.">
        <title>Reticulibacter mediterranei gen. nov., sp. nov., within the new family Reticulibacteraceae fam. nov., and Ktedonospora formicarum gen. nov., sp. nov., Ktedonobacter robiniae sp. nov., Dictyobacter formicarum sp. nov. and Dictyobacter arantiisoli sp. nov., belonging to the class Ktedonobacteria.</title>
        <authorList>
            <person name="Yabe S."/>
            <person name="Zheng Y."/>
            <person name="Wang C.M."/>
            <person name="Sakai Y."/>
            <person name="Abe K."/>
            <person name="Yokota A."/>
            <person name="Donadio S."/>
            <person name="Cavaletti L."/>
            <person name="Monciardini P."/>
        </authorList>
    </citation>
    <scope>NUCLEOTIDE SEQUENCE [LARGE SCALE GENOMIC DNA]</scope>
    <source>
        <strain evidence="4 5">SOSP1-9</strain>
    </source>
</reference>
<protein>
    <recommendedName>
        <fullName evidence="3">Response regulatory domain-containing protein</fullName>
    </recommendedName>
</protein>
<dbReference type="SUPFAM" id="SSF52172">
    <property type="entry name" value="CheY-like"/>
    <property type="match status" value="1"/>
</dbReference>
<dbReference type="Gene3D" id="3.40.50.2300">
    <property type="match status" value="1"/>
</dbReference>